<dbReference type="EMBL" id="CP016438">
    <property type="protein sequence ID" value="ANS62552.1"/>
    <property type="molecule type" value="Genomic_DNA"/>
</dbReference>
<accession>A0A1B1M2A1</accession>
<reference evidence="1 2" key="1">
    <citation type="submission" date="2016-07" db="EMBL/GenBank/DDBJ databases">
        <title>Enhancement of antibiotic productionsby engineered nitrateutilization in actinobacteria.</title>
        <authorList>
            <person name="Meng S.C."/>
        </authorList>
    </citation>
    <scope>NUCLEOTIDE SEQUENCE [LARGE SCALE GENOMIC DNA]</scope>
    <source>
        <strain evidence="1 2">NRRL 2936</strain>
    </source>
</reference>
<dbReference type="InterPro" id="IPR010982">
    <property type="entry name" value="Lambda_DNA-bd_dom_sf"/>
</dbReference>
<evidence type="ECO:0000313" key="1">
    <source>
        <dbReference type="EMBL" id="ANS62552.1"/>
    </source>
</evidence>
<gene>
    <name evidence="1" type="ORF">SLINC_0328</name>
</gene>
<keyword evidence="2" id="KW-1185">Reference proteome</keyword>
<dbReference type="Gene3D" id="1.10.260.40">
    <property type="entry name" value="lambda repressor-like DNA-binding domains"/>
    <property type="match status" value="1"/>
</dbReference>
<dbReference type="OrthoDB" id="4180885at2"/>
<proteinExistence type="predicted"/>
<dbReference type="Proteomes" id="UP000092598">
    <property type="component" value="Chromosome"/>
</dbReference>
<evidence type="ECO:0000313" key="2">
    <source>
        <dbReference type="Proteomes" id="UP000092598"/>
    </source>
</evidence>
<dbReference type="STRING" id="1915.SLINC_0328"/>
<dbReference type="AlphaFoldDB" id="A0A1B1M2A1"/>
<name>A0A1B1M2A1_STRLN</name>
<dbReference type="GO" id="GO:0003677">
    <property type="term" value="F:DNA binding"/>
    <property type="evidence" value="ECO:0007669"/>
    <property type="project" value="InterPro"/>
</dbReference>
<protein>
    <submittedName>
        <fullName evidence="1">Uncharacterized protein</fullName>
    </submittedName>
</protein>
<dbReference type="KEGG" id="sls:SLINC_0328"/>
<sequence>MEVSVRLPGTLRRLETLIAERGLKRSAVLDPADLAARTALPERTVLTLLRGGAAPEDTVNDRVRLRIHTLAQGYLARSGKRMSDLAADISQSLGVSDYWARQVCDGRKMPSVELLHGLVRFFDVEDGEAFFTASADEALNRALLPALHRLERAEQDPVQALLDRYGVSGADLRSHGSISRDQLERVLEGVLRSVLPAEGETHR</sequence>
<dbReference type="RefSeq" id="WP_067425871.1">
    <property type="nucleotide sequence ID" value="NZ_CP016438.1"/>
</dbReference>
<organism evidence="1 2">
    <name type="scientific">Streptomyces lincolnensis</name>
    <dbReference type="NCBI Taxonomy" id="1915"/>
    <lineage>
        <taxon>Bacteria</taxon>
        <taxon>Bacillati</taxon>
        <taxon>Actinomycetota</taxon>
        <taxon>Actinomycetes</taxon>
        <taxon>Kitasatosporales</taxon>
        <taxon>Streptomycetaceae</taxon>
        <taxon>Streptomyces</taxon>
    </lineage>
</organism>